<evidence type="ECO:0000256" key="1">
    <source>
        <dbReference type="ARBA" id="ARBA00004123"/>
    </source>
</evidence>
<dbReference type="CDD" id="cd00067">
    <property type="entry name" value="GAL4"/>
    <property type="match status" value="1"/>
</dbReference>
<feature type="domain" description="Zn(2)-C6 fungal-type" evidence="4">
    <location>
        <begin position="32"/>
        <end position="62"/>
    </location>
</feature>
<dbReference type="PROSITE" id="PS00463">
    <property type="entry name" value="ZN2_CY6_FUNGAL_1"/>
    <property type="match status" value="1"/>
</dbReference>
<dbReference type="Pfam" id="PF00172">
    <property type="entry name" value="Zn_clus"/>
    <property type="match status" value="1"/>
</dbReference>
<gene>
    <name evidence="5" type="ORF">FMEXI_14444</name>
</gene>
<comment type="subcellular location">
    <subcellularLocation>
        <location evidence="1">Nucleus</location>
    </subcellularLocation>
</comment>
<dbReference type="GO" id="GO:0008270">
    <property type="term" value="F:zinc ion binding"/>
    <property type="evidence" value="ECO:0007669"/>
    <property type="project" value="InterPro"/>
</dbReference>
<feature type="region of interest" description="Disordered" evidence="3">
    <location>
        <begin position="1"/>
        <end position="23"/>
    </location>
</feature>
<dbReference type="SUPFAM" id="SSF57701">
    <property type="entry name" value="Zn2/Cys6 DNA-binding domain"/>
    <property type="match status" value="1"/>
</dbReference>
<dbReference type="Gene3D" id="4.10.240.10">
    <property type="entry name" value="Zn(2)-C6 fungal-type DNA-binding domain"/>
    <property type="match status" value="1"/>
</dbReference>
<reference evidence="5 6" key="1">
    <citation type="submission" date="2020-05" db="EMBL/GenBank/DDBJ databases">
        <title>Identification and distribution of gene clusters putatively required for synthesis of sphingolipid metabolism inhibitors in phylogenetically diverse species of the filamentous fungus Fusarium.</title>
        <authorList>
            <person name="Kim H.-S."/>
            <person name="Busman M."/>
            <person name="Brown D.W."/>
            <person name="Divon H."/>
            <person name="Uhlig S."/>
            <person name="Proctor R.H."/>
        </authorList>
    </citation>
    <scope>NUCLEOTIDE SEQUENCE [LARGE SCALE GENOMIC DNA]</scope>
    <source>
        <strain evidence="5 6">NRRL 53147</strain>
    </source>
</reference>
<dbReference type="GO" id="GO:0000981">
    <property type="term" value="F:DNA-binding transcription factor activity, RNA polymerase II-specific"/>
    <property type="evidence" value="ECO:0007669"/>
    <property type="project" value="InterPro"/>
</dbReference>
<evidence type="ECO:0000313" key="6">
    <source>
        <dbReference type="Proteomes" id="UP000522262"/>
    </source>
</evidence>
<accession>A0A8H5MGZ6</accession>
<dbReference type="PANTHER" id="PTHR37534">
    <property type="entry name" value="TRANSCRIPTIONAL ACTIVATOR PROTEIN UGA3"/>
    <property type="match status" value="1"/>
</dbReference>
<name>A0A8H5MGZ6_9HYPO</name>
<dbReference type="PROSITE" id="PS50048">
    <property type="entry name" value="ZN2_CY6_FUNGAL_2"/>
    <property type="match status" value="1"/>
</dbReference>
<comment type="caution">
    <text evidence="5">The sequence shown here is derived from an EMBL/GenBank/DDBJ whole genome shotgun (WGS) entry which is preliminary data.</text>
</comment>
<protein>
    <submittedName>
        <fullName evidence="5">C6 finger</fullName>
    </submittedName>
</protein>
<evidence type="ECO:0000259" key="4">
    <source>
        <dbReference type="PROSITE" id="PS50048"/>
    </source>
</evidence>
<keyword evidence="6" id="KW-1185">Reference proteome</keyword>
<dbReference type="PANTHER" id="PTHR37534:SF46">
    <property type="entry name" value="ZN(II)2CYS6 TRANSCRIPTION FACTOR (EUROFUNG)"/>
    <property type="match status" value="1"/>
</dbReference>
<organism evidence="5 6">
    <name type="scientific">Fusarium mexicanum</name>
    <dbReference type="NCBI Taxonomy" id="751941"/>
    <lineage>
        <taxon>Eukaryota</taxon>
        <taxon>Fungi</taxon>
        <taxon>Dikarya</taxon>
        <taxon>Ascomycota</taxon>
        <taxon>Pezizomycotina</taxon>
        <taxon>Sordariomycetes</taxon>
        <taxon>Hypocreomycetidae</taxon>
        <taxon>Hypocreales</taxon>
        <taxon>Nectriaceae</taxon>
        <taxon>Fusarium</taxon>
        <taxon>Fusarium fujikuroi species complex</taxon>
    </lineage>
</organism>
<dbReference type="Pfam" id="PF11951">
    <property type="entry name" value="Fungal_trans_2"/>
    <property type="match status" value="1"/>
</dbReference>
<dbReference type="GO" id="GO:0005634">
    <property type="term" value="C:nucleus"/>
    <property type="evidence" value="ECO:0007669"/>
    <property type="project" value="UniProtKB-SubCell"/>
</dbReference>
<dbReference type="SMART" id="SM00066">
    <property type="entry name" value="GAL4"/>
    <property type="match status" value="1"/>
</dbReference>
<proteinExistence type="predicted"/>
<evidence type="ECO:0000313" key="5">
    <source>
        <dbReference type="EMBL" id="KAF5528966.1"/>
    </source>
</evidence>
<keyword evidence="2" id="KW-0539">Nucleus</keyword>
<evidence type="ECO:0000256" key="3">
    <source>
        <dbReference type="SAM" id="MobiDB-lite"/>
    </source>
</evidence>
<dbReference type="InterPro" id="IPR001138">
    <property type="entry name" value="Zn2Cys6_DnaBD"/>
</dbReference>
<evidence type="ECO:0000256" key="2">
    <source>
        <dbReference type="ARBA" id="ARBA00023242"/>
    </source>
</evidence>
<sequence length="471" mass="53245">MSSSTSPRLHQVHTETEAKTPQAKRVRTVQGSCWSCKQRRIKCTLTKPCCNQCKAIGAECVYSNLLIRWSTRPNAFQALVAGVSEPCPITLYQKRALEYFEHRLWPLFTVDEAPCSFPLDTTIKDKTVLQAVCVITDAHHYLLDKRQSDSNVQLRRVDALASIRKDLCQVGLSEDQQKHLLSAILILYFLDGYIDCNREHAATSSHQVGIRAMINNMGGYGRILATANDALRLLISEFAAADLSAAIFRGVEPYFPCDAWPLLSAYRVWWASTGEDALKLGLLFQNISAMVFYGKKIQSSNEAPSAEQVTTFEATFCPTYSLIAYSEQFDTVWKASSETRAAQESVLRGEFYRIFQHAANIYLYRVICRYPPGHCLVQQHVCAAIGKILSMEDDSKEANCVLLPLCIAGAHLENEKLQQRLFHKLELIHQSLKFESVDCVKHWLSKLWELDSLPEAWTDLFQDLNQHAVVI</sequence>
<dbReference type="Proteomes" id="UP000522262">
    <property type="component" value="Unassembled WGS sequence"/>
</dbReference>
<dbReference type="AlphaFoldDB" id="A0A8H5MGZ6"/>
<dbReference type="EMBL" id="JAAOAM010000725">
    <property type="protein sequence ID" value="KAF5528966.1"/>
    <property type="molecule type" value="Genomic_DNA"/>
</dbReference>
<dbReference type="InterPro" id="IPR021858">
    <property type="entry name" value="Fun_TF"/>
</dbReference>
<dbReference type="InterPro" id="IPR036864">
    <property type="entry name" value="Zn2-C6_fun-type_DNA-bd_sf"/>
</dbReference>